<feature type="domain" description="CSD" evidence="4">
    <location>
        <begin position="102"/>
        <end position="166"/>
    </location>
</feature>
<evidence type="ECO:0000256" key="2">
    <source>
        <dbReference type="SAM" id="MobiDB-lite"/>
    </source>
</evidence>
<protein>
    <submittedName>
        <fullName evidence="5">Cold-shock protein</fullName>
    </submittedName>
</protein>
<feature type="transmembrane region" description="Helical" evidence="3">
    <location>
        <begin position="56"/>
        <end position="76"/>
    </location>
</feature>
<dbReference type="GO" id="GO:0005829">
    <property type="term" value="C:cytosol"/>
    <property type="evidence" value="ECO:0007669"/>
    <property type="project" value="UniProtKB-ARBA"/>
</dbReference>
<dbReference type="PRINTS" id="PR00050">
    <property type="entry name" value="COLDSHOCK"/>
</dbReference>
<gene>
    <name evidence="5" type="ORF">AAIA72_06010</name>
</gene>
<organism evidence="5">
    <name type="scientific">Thermohahella caldifontis</name>
    <dbReference type="NCBI Taxonomy" id="3142973"/>
    <lineage>
        <taxon>Bacteria</taxon>
        <taxon>Pseudomonadati</taxon>
        <taxon>Pseudomonadota</taxon>
        <taxon>Gammaproteobacteria</taxon>
        <taxon>Oceanospirillales</taxon>
        <taxon>Hahellaceae</taxon>
        <taxon>Thermohahella</taxon>
    </lineage>
</organism>
<accession>A0AB39V0A4</accession>
<evidence type="ECO:0000256" key="3">
    <source>
        <dbReference type="SAM" id="Phobius"/>
    </source>
</evidence>
<dbReference type="AlphaFoldDB" id="A0AB39V0A4"/>
<keyword evidence="3" id="KW-1133">Transmembrane helix</keyword>
<dbReference type="SUPFAM" id="SSF50249">
    <property type="entry name" value="Nucleic acid-binding proteins"/>
    <property type="match status" value="1"/>
</dbReference>
<proteinExistence type="predicted"/>
<dbReference type="GO" id="GO:0003676">
    <property type="term" value="F:nucleic acid binding"/>
    <property type="evidence" value="ECO:0007669"/>
    <property type="project" value="InterPro"/>
</dbReference>
<evidence type="ECO:0000313" key="5">
    <source>
        <dbReference type="EMBL" id="XDT73521.1"/>
    </source>
</evidence>
<comment type="subcellular location">
    <subcellularLocation>
        <location evidence="1">Cytoplasm</location>
    </subcellularLocation>
</comment>
<dbReference type="InterPro" id="IPR050181">
    <property type="entry name" value="Cold_shock_domain"/>
</dbReference>
<dbReference type="InterPro" id="IPR012340">
    <property type="entry name" value="NA-bd_OB-fold"/>
</dbReference>
<dbReference type="InterPro" id="IPR002059">
    <property type="entry name" value="CSP_DNA-bd"/>
</dbReference>
<dbReference type="PANTHER" id="PTHR11544">
    <property type="entry name" value="COLD SHOCK DOMAIN CONTAINING PROTEINS"/>
    <property type="match status" value="1"/>
</dbReference>
<sequence length="170" mass="18244">MSTSFAKTVAVSAVCTAPVPLIAGVLIHLVAGVPQFDATAQEASWHDALSGARGIGLYLAVWLAAFVAALVAARMVTAVPSAGRSRQSDMDQPATMDENDDREEGTVKWFNANKGFGFITRGSGEDIFVHFRAIRGRGHRVLKQGQVVRFRVTESEKGLQADDVSVIRES</sequence>
<keyword evidence="3" id="KW-0812">Transmembrane</keyword>
<feature type="region of interest" description="Disordered" evidence="2">
    <location>
        <begin position="82"/>
        <end position="102"/>
    </location>
</feature>
<reference evidence="5" key="1">
    <citation type="submission" date="2024-05" db="EMBL/GenBank/DDBJ databases">
        <title>Genome sequencing of novel strain.</title>
        <authorList>
            <person name="Ganbat D."/>
            <person name="Ganbat S."/>
            <person name="Lee S.-J."/>
        </authorList>
    </citation>
    <scope>NUCLEOTIDE SEQUENCE</scope>
    <source>
        <strain evidence="5">SMD15-11</strain>
    </source>
</reference>
<dbReference type="RefSeq" id="WP_369602511.1">
    <property type="nucleotide sequence ID" value="NZ_CP154858.1"/>
</dbReference>
<dbReference type="PROSITE" id="PS00352">
    <property type="entry name" value="CSD_1"/>
    <property type="match status" value="1"/>
</dbReference>
<keyword evidence="3" id="KW-0472">Membrane</keyword>
<dbReference type="InterPro" id="IPR019844">
    <property type="entry name" value="CSD_CS"/>
</dbReference>
<evidence type="ECO:0000259" key="4">
    <source>
        <dbReference type="PROSITE" id="PS51857"/>
    </source>
</evidence>
<dbReference type="SMART" id="SM00357">
    <property type="entry name" value="CSP"/>
    <property type="match status" value="1"/>
</dbReference>
<dbReference type="Pfam" id="PF00313">
    <property type="entry name" value="CSD"/>
    <property type="match status" value="1"/>
</dbReference>
<dbReference type="CDD" id="cd04458">
    <property type="entry name" value="CSP_CDS"/>
    <property type="match status" value="1"/>
</dbReference>
<dbReference type="InterPro" id="IPR011129">
    <property type="entry name" value="CSD"/>
</dbReference>
<dbReference type="Gene3D" id="2.40.50.140">
    <property type="entry name" value="Nucleic acid-binding proteins"/>
    <property type="match status" value="1"/>
</dbReference>
<dbReference type="EMBL" id="CP154858">
    <property type="protein sequence ID" value="XDT73521.1"/>
    <property type="molecule type" value="Genomic_DNA"/>
</dbReference>
<evidence type="ECO:0000256" key="1">
    <source>
        <dbReference type="RuleBase" id="RU000408"/>
    </source>
</evidence>
<dbReference type="PROSITE" id="PS51857">
    <property type="entry name" value="CSD_2"/>
    <property type="match status" value="1"/>
</dbReference>
<dbReference type="KEGG" id="tcd:AAIA72_06010"/>
<name>A0AB39V0A4_9GAMM</name>